<dbReference type="EMBL" id="QXWK01000024">
    <property type="protein sequence ID" value="NBH62417.1"/>
    <property type="molecule type" value="Genomic_DNA"/>
</dbReference>
<dbReference type="InterPro" id="IPR045865">
    <property type="entry name" value="ACT-like_dom_sf"/>
</dbReference>
<dbReference type="InterPro" id="IPR002912">
    <property type="entry name" value="ACT_dom"/>
</dbReference>
<comment type="caution">
    <text evidence="2">The sequence shown here is derived from an EMBL/GenBank/DDBJ whole genome shotgun (WGS) entry which is preliminary data.</text>
</comment>
<feature type="domain" description="ACT" evidence="1">
    <location>
        <begin position="8"/>
        <end position="87"/>
    </location>
</feature>
<reference evidence="2 3" key="1">
    <citation type="submission" date="2018-08" db="EMBL/GenBank/DDBJ databases">
        <title>Murine metabolic-syndrome-specific gut microbial biobank.</title>
        <authorList>
            <person name="Liu C."/>
        </authorList>
    </citation>
    <scope>NUCLEOTIDE SEQUENCE [LARGE SCALE GENOMIC DNA]</scope>
    <source>
        <strain evidence="2 3">28</strain>
    </source>
</reference>
<name>A0A845QNY1_9FIRM</name>
<evidence type="ECO:0000313" key="3">
    <source>
        <dbReference type="Proteomes" id="UP000446866"/>
    </source>
</evidence>
<dbReference type="RefSeq" id="WP_160202702.1">
    <property type="nucleotide sequence ID" value="NZ_QXWK01000024.1"/>
</dbReference>
<dbReference type="SUPFAM" id="SSF55021">
    <property type="entry name" value="ACT-like"/>
    <property type="match status" value="1"/>
</dbReference>
<proteinExistence type="predicted"/>
<organism evidence="2 3">
    <name type="scientific">Anaerotruncus colihominis</name>
    <dbReference type="NCBI Taxonomy" id="169435"/>
    <lineage>
        <taxon>Bacteria</taxon>
        <taxon>Bacillati</taxon>
        <taxon>Bacillota</taxon>
        <taxon>Clostridia</taxon>
        <taxon>Eubacteriales</taxon>
        <taxon>Oscillospiraceae</taxon>
        <taxon>Anaerotruncus</taxon>
    </lineage>
</organism>
<dbReference type="PROSITE" id="PS51671">
    <property type="entry name" value="ACT"/>
    <property type="match status" value="1"/>
</dbReference>
<dbReference type="AlphaFoldDB" id="A0A845QNY1"/>
<evidence type="ECO:0000259" key="1">
    <source>
        <dbReference type="PROSITE" id="PS51671"/>
    </source>
</evidence>
<evidence type="ECO:0000313" key="2">
    <source>
        <dbReference type="EMBL" id="NBH62417.1"/>
    </source>
</evidence>
<dbReference type="Proteomes" id="UP000446866">
    <property type="component" value="Unassembled WGS sequence"/>
</dbReference>
<dbReference type="Pfam" id="PF13740">
    <property type="entry name" value="ACT_6"/>
    <property type="match status" value="1"/>
</dbReference>
<dbReference type="NCBIfam" id="NF001220">
    <property type="entry name" value="PRK00194.1"/>
    <property type="match status" value="1"/>
</dbReference>
<dbReference type="Gene3D" id="3.30.70.260">
    <property type="match status" value="1"/>
</dbReference>
<keyword evidence="3" id="KW-1185">Reference proteome</keyword>
<sequence>MKETSKAVVTVIGKDMVGILAKVSTACANANANVIEVTQSVLDSFFCMVMIIDITETSLSIDELQKSIAEAVPAMQVHVMHENIFNSMHRI</sequence>
<gene>
    <name evidence="2" type="ORF">D0435_12220</name>
</gene>
<accession>A0A845QNY1</accession>
<protein>
    <submittedName>
        <fullName evidence="2">ACT domain-containing protein</fullName>
    </submittedName>
</protein>